<dbReference type="Pfam" id="PF07085">
    <property type="entry name" value="DRTGG"/>
    <property type="match status" value="1"/>
</dbReference>
<evidence type="ECO:0000313" key="2">
    <source>
        <dbReference type="EMBL" id="SHH68124.1"/>
    </source>
</evidence>
<feature type="domain" description="DRTGG" evidence="1">
    <location>
        <begin position="5"/>
        <end position="103"/>
    </location>
</feature>
<proteinExistence type="predicted"/>
<dbReference type="STRING" id="1123281.SAMN02745180_00820"/>
<accession>A0A1M5UZ14</accession>
<keyword evidence="3" id="KW-1185">Reference proteome</keyword>
<dbReference type="RefSeq" id="WP_072743401.1">
    <property type="nucleotide sequence ID" value="NZ_FQXR01000003.1"/>
</dbReference>
<evidence type="ECO:0000313" key="3">
    <source>
        <dbReference type="Proteomes" id="UP000184389"/>
    </source>
</evidence>
<dbReference type="EMBL" id="FQXR01000003">
    <property type="protein sequence ID" value="SHH68124.1"/>
    <property type="molecule type" value="Genomic_DNA"/>
</dbReference>
<reference evidence="2 3" key="1">
    <citation type="submission" date="2016-11" db="EMBL/GenBank/DDBJ databases">
        <authorList>
            <person name="Jaros S."/>
            <person name="Januszkiewicz K."/>
            <person name="Wedrychowicz H."/>
        </authorList>
    </citation>
    <scope>NUCLEOTIDE SEQUENCE [LARGE SCALE GENOMIC DNA]</scope>
    <source>
        <strain evidence="2 3">DSM 13106</strain>
    </source>
</reference>
<dbReference type="InterPro" id="IPR028979">
    <property type="entry name" value="Ser_kin/Pase_Hpr-like_N_sf"/>
</dbReference>
<evidence type="ECO:0000259" key="1">
    <source>
        <dbReference type="Pfam" id="PF07085"/>
    </source>
</evidence>
<dbReference type="SUPFAM" id="SSF75138">
    <property type="entry name" value="HprK N-terminal domain-like"/>
    <property type="match status" value="1"/>
</dbReference>
<sequence>MKLREIQEILEAKVIVGEEYLDKEVLYAFSSDLMSDVLAYVNEDTVLLTGLNNPQVIRTAEMMDLPAIVFVRGKFPSSDLIELAKNNKLTVLFTTDTMYTASGKLYKSGLEGIKIKEGSIEK</sequence>
<protein>
    <submittedName>
        <fullName evidence="2">DRTGG domain-containing protein</fullName>
    </submittedName>
</protein>
<name>A0A1M5UZ14_9FIRM</name>
<gene>
    <name evidence="2" type="ORF">SAMN02745180_00820</name>
</gene>
<dbReference type="OrthoDB" id="9800390at2"/>
<dbReference type="AlphaFoldDB" id="A0A1M5UZ14"/>
<dbReference type="Proteomes" id="UP000184389">
    <property type="component" value="Unassembled WGS sequence"/>
</dbReference>
<dbReference type="InterPro" id="IPR010766">
    <property type="entry name" value="DRTGG"/>
</dbReference>
<dbReference type="Gene3D" id="3.40.1390.20">
    <property type="entry name" value="HprK N-terminal domain-like"/>
    <property type="match status" value="1"/>
</dbReference>
<organism evidence="2 3">
    <name type="scientific">Sporanaerobacter acetigenes DSM 13106</name>
    <dbReference type="NCBI Taxonomy" id="1123281"/>
    <lineage>
        <taxon>Bacteria</taxon>
        <taxon>Bacillati</taxon>
        <taxon>Bacillota</taxon>
        <taxon>Tissierellia</taxon>
        <taxon>Tissierellales</taxon>
        <taxon>Sporanaerobacteraceae</taxon>
        <taxon>Sporanaerobacter</taxon>
    </lineage>
</organism>